<protein>
    <recommendedName>
        <fullName evidence="2">Matrix-remodeling-associated protein 7 helical domain-containing protein</fullName>
    </recommendedName>
</protein>
<dbReference type="AlphaFoldDB" id="A0A0N5A4P8"/>
<evidence type="ECO:0000313" key="4">
    <source>
        <dbReference type="WBParaSite" id="PTRK_0001667600.1"/>
    </source>
</evidence>
<organism evidence="3 4">
    <name type="scientific">Parastrongyloides trichosuri</name>
    <name type="common">Possum-specific nematode worm</name>
    <dbReference type="NCBI Taxonomy" id="131310"/>
    <lineage>
        <taxon>Eukaryota</taxon>
        <taxon>Metazoa</taxon>
        <taxon>Ecdysozoa</taxon>
        <taxon>Nematoda</taxon>
        <taxon>Chromadorea</taxon>
        <taxon>Rhabditida</taxon>
        <taxon>Tylenchina</taxon>
        <taxon>Panagrolaimomorpha</taxon>
        <taxon>Strongyloidoidea</taxon>
        <taxon>Strongyloididae</taxon>
        <taxon>Parastrongyloides</taxon>
    </lineage>
</organism>
<name>A0A0N5A4P8_PARTI</name>
<dbReference type="WBParaSite" id="PTRK_0001667600.1">
    <property type="protein sequence ID" value="PTRK_0001667600.1"/>
    <property type="gene ID" value="PTRK_0001667600"/>
</dbReference>
<keyword evidence="1" id="KW-0472">Membrane</keyword>
<accession>A0A0N5A4P8</accession>
<keyword evidence="1" id="KW-1133">Transmembrane helix</keyword>
<dbReference type="PANTHER" id="PTHR21845">
    <property type="entry name" value="TRANSMEMBRANE ANCHOR PROTEIN 1"/>
    <property type="match status" value="1"/>
</dbReference>
<reference evidence="4" key="1">
    <citation type="submission" date="2017-02" db="UniProtKB">
        <authorList>
            <consortium name="WormBaseParasite"/>
        </authorList>
    </citation>
    <scope>IDENTIFICATION</scope>
</reference>
<dbReference type="Pfam" id="PF25473">
    <property type="entry name" value="MXRA7_helical"/>
    <property type="match status" value="1"/>
</dbReference>
<sequence length="224" mass="26093">MLFSQFLEEPHFYWILLLTFIAAVSISFLSYKVINSPKRTKETLSNEEIVVKPKPNRLLKGSFNRSIPINKNKNIDIKMSEKEEKNDICETTSMLKEVSSDDGSIKDIIIDEKDIKFEEKKNELNPLEEAQLVNDVFLNNIAETSETMDLFSKMGELHGKLATAKTRIEARNFEKSLTKEEKEQEEIVKQKQLKEIFDMLSSQEEKFGIHSKNELEEQFKFYAI</sequence>
<evidence type="ECO:0000256" key="1">
    <source>
        <dbReference type="SAM" id="Phobius"/>
    </source>
</evidence>
<dbReference type="Proteomes" id="UP000038045">
    <property type="component" value="Unplaced"/>
</dbReference>
<evidence type="ECO:0000313" key="3">
    <source>
        <dbReference type="Proteomes" id="UP000038045"/>
    </source>
</evidence>
<dbReference type="InterPro" id="IPR057534">
    <property type="entry name" value="MXRA7_helical"/>
</dbReference>
<feature type="domain" description="Matrix-remodeling-associated protein 7 helical" evidence="2">
    <location>
        <begin position="162"/>
        <end position="223"/>
    </location>
</feature>
<keyword evidence="3" id="KW-1185">Reference proteome</keyword>
<dbReference type="PANTHER" id="PTHR21845:SF2">
    <property type="entry name" value="MATRIX-REMODELING-ASSOCIATED PROTEIN 7"/>
    <property type="match status" value="1"/>
</dbReference>
<keyword evidence="1" id="KW-0812">Transmembrane</keyword>
<dbReference type="InterPro" id="IPR026622">
    <property type="entry name" value="Mxra7"/>
</dbReference>
<proteinExistence type="predicted"/>
<evidence type="ECO:0000259" key="2">
    <source>
        <dbReference type="Pfam" id="PF25473"/>
    </source>
</evidence>
<feature type="transmembrane region" description="Helical" evidence="1">
    <location>
        <begin position="12"/>
        <end position="31"/>
    </location>
</feature>